<dbReference type="InterPro" id="IPR036388">
    <property type="entry name" value="WH-like_DNA-bd_sf"/>
</dbReference>
<dbReference type="PROSITE" id="PS50931">
    <property type="entry name" value="HTH_LYSR"/>
    <property type="match status" value="2"/>
</dbReference>
<dbReference type="Proteomes" id="UP000282837">
    <property type="component" value="Unassembled WGS sequence"/>
</dbReference>
<keyword evidence="7" id="KW-1185">Reference proteome</keyword>
<evidence type="ECO:0000259" key="5">
    <source>
        <dbReference type="PROSITE" id="PS50931"/>
    </source>
</evidence>
<feature type="domain" description="HTH lysR-type" evidence="5">
    <location>
        <begin position="168"/>
        <end position="214"/>
    </location>
</feature>
<dbReference type="GO" id="GO:0003677">
    <property type="term" value="F:DNA binding"/>
    <property type="evidence" value="ECO:0007669"/>
    <property type="project" value="UniProtKB-KW"/>
</dbReference>
<keyword evidence="2" id="KW-0805">Transcription regulation</keyword>
<comment type="similarity">
    <text evidence="1">Belongs to the LysR transcriptional regulatory family.</text>
</comment>
<feature type="domain" description="HTH lysR-type" evidence="5">
    <location>
        <begin position="56"/>
        <end position="113"/>
    </location>
</feature>
<dbReference type="AlphaFoldDB" id="A0A3S2UP37"/>
<dbReference type="InterPro" id="IPR005119">
    <property type="entry name" value="LysR_subst-bd"/>
</dbReference>
<accession>A0A3S2UP37</accession>
<dbReference type="OrthoDB" id="7158941at2"/>
<evidence type="ECO:0000256" key="1">
    <source>
        <dbReference type="ARBA" id="ARBA00009437"/>
    </source>
</evidence>
<dbReference type="SUPFAM" id="SSF53850">
    <property type="entry name" value="Periplasmic binding protein-like II"/>
    <property type="match status" value="1"/>
</dbReference>
<proteinExistence type="inferred from homology"/>
<reference evidence="6 7" key="1">
    <citation type="submission" date="2019-01" db="EMBL/GenBank/DDBJ databases">
        <authorList>
            <person name="Chen W.-M."/>
        </authorList>
    </citation>
    <scope>NUCLEOTIDE SEQUENCE [LARGE SCALE GENOMIC DNA]</scope>
    <source>
        <strain evidence="6 7">FSY-9</strain>
    </source>
</reference>
<keyword evidence="3" id="KW-0238">DNA-binding</keyword>
<evidence type="ECO:0000256" key="2">
    <source>
        <dbReference type="ARBA" id="ARBA00023015"/>
    </source>
</evidence>
<dbReference type="Pfam" id="PF00126">
    <property type="entry name" value="HTH_1"/>
    <property type="match status" value="2"/>
</dbReference>
<keyword evidence="4" id="KW-0804">Transcription</keyword>
<dbReference type="PANTHER" id="PTHR30419:SF14">
    <property type="entry name" value="LYSR FAMILY TRANSCRIPTIONAL REGULATOR"/>
    <property type="match status" value="1"/>
</dbReference>
<evidence type="ECO:0000256" key="4">
    <source>
        <dbReference type="ARBA" id="ARBA00023163"/>
    </source>
</evidence>
<evidence type="ECO:0000313" key="6">
    <source>
        <dbReference type="EMBL" id="RVU03231.1"/>
    </source>
</evidence>
<dbReference type="Gene3D" id="3.40.190.290">
    <property type="match status" value="1"/>
</dbReference>
<comment type="caution">
    <text evidence="6">The sequence shown here is derived from an EMBL/GenBank/DDBJ whole genome shotgun (WGS) entry which is preliminary data.</text>
</comment>
<evidence type="ECO:0000313" key="7">
    <source>
        <dbReference type="Proteomes" id="UP000282837"/>
    </source>
</evidence>
<evidence type="ECO:0000256" key="3">
    <source>
        <dbReference type="ARBA" id="ARBA00023125"/>
    </source>
</evidence>
<dbReference type="SUPFAM" id="SSF46785">
    <property type="entry name" value="Winged helix' DNA-binding domain"/>
    <property type="match status" value="2"/>
</dbReference>
<dbReference type="RefSeq" id="WP_127711734.1">
    <property type="nucleotide sequence ID" value="NZ_SACO01000019.1"/>
</dbReference>
<name>A0A3S2UP37_9SPHN</name>
<dbReference type="InterPro" id="IPR000847">
    <property type="entry name" value="LysR_HTH_N"/>
</dbReference>
<dbReference type="GO" id="GO:0003700">
    <property type="term" value="F:DNA-binding transcription factor activity"/>
    <property type="evidence" value="ECO:0007669"/>
    <property type="project" value="InterPro"/>
</dbReference>
<gene>
    <name evidence="6" type="ORF">EOE18_17000</name>
</gene>
<dbReference type="EMBL" id="SACO01000019">
    <property type="protein sequence ID" value="RVU03231.1"/>
    <property type="molecule type" value="Genomic_DNA"/>
</dbReference>
<dbReference type="PANTHER" id="PTHR30419">
    <property type="entry name" value="HTH-TYPE TRANSCRIPTIONAL REGULATOR YBHD"/>
    <property type="match status" value="1"/>
</dbReference>
<dbReference type="GO" id="GO:0005829">
    <property type="term" value="C:cytosol"/>
    <property type="evidence" value="ECO:0007669"/>
    <property type="project" value="TreeGrafter"/>
</dbReference>
<dbReference type="InterPro" id="IPR036390">
    <property type="entry name" value="WH_DNA-bd_sf"/>
</dbReference>
<dbReference type="Pfam" id="PF03466">
    <property type="entry name" value="LysR_substrate"/>
    <property type="match status" value="1"/>
</dbReference>
<dbReference type="InterPro" id="IPR050950">
    <property type="entry name" value="HTH-type_LysR_regulators"/>
</dbReference>
<protein>
    <submittedName>
        <fullName evidence="6">LysR family transcriptional regulator</fullName>
    </submittedName>
</protein>
<dbReference type="Gene3D" id="1.10.10.10">
    <property type="entry name" value="Winged helix-like DNA-binding domain superfamily/Winged helix DNA-binding domain"/>
    <property type="match status" value="2"/>
</dbReference>
<organism evidence="6 7">
    <name type="scientific">Novosphingobium umbonatum</name>
    <dbReference type="NCBI Taxonomy" id="1908524"/>
    <lineage>
        <taxon>Bacteria</taxon>
        <taxon>Pseudomonadati</taxon>
        <taxon>Pseudomonadota</taxon>
        <taxon>Alphaproteobacteria</taxon>
        <taxon>Sphingomonadales</taxon>
        <taxon>Sphingomonadaceae</taxon>
        <taxon>Novosphingobium</taxon>
    </lineage>
</organism>
<sequence length="454" mass="49117">MIQACATAAPLEPDSDGIRQAFDQPTRPFKSRRLTRVERLAHEQASTGFPGEAMAHQLHNLRVFLFAANAGSMARAAEQLFKAPSAVTRSITELERALGSALFLRQPRGITLTACGESVRQRATRIQEEILTAARPFLTPSPRGFSNSPHAVGTLLCNGRKLLLLTYLASLRNISLAAQKMGMTQAGASMALSRMEEVLGQALFHRRNDGMIATDSAEKLVLHARRIFAELRHMEAEVAAEPGQVRGNVVIGTTPLGRTGHITQAIAKAIADNPGLRITTVEGSYNHLVEILGKGEVDMVVGALRPSHQCHGLVTQPLFDDRLAILARADHPLAQKPSVDLTELVKERWVMPRANALARPMIEHAFEQAGATLPVVAIETGDVSIVRQLLQSTDMLAVTTPHPFAQDMTQGLVCELSVGPLGLVRQIGLIRRRGAVLNAACQLVIEAIQHGVRG</sequence>